<dbReference type="GO" id="GO:0090051">
    <property type="term" value="P:negative regulation of cell migration involved in sprouting angiogenesis"/>
    <property type="evidence" value="ECO:0007669"/>
    <property type="project" value="Ensembl"/>
</dbReference>
<comment type="subcellular location">
    <subcellularLocation>
        <location evidence="1">Secreted</location>
        <location evidence="1">Extracellular space</location>
        <location evidence="1">Extracellular matrix</location>
    </subcellularLocation>
</comment>
<dbReference type="OrthoDB" id="8963519at2759"/>
<evidence type="ECO:0000256" key="8">
    <source>
        <dbReference type="ARBA" id="ARBA00023180"/>
    </source>
</evidence>
<dbReference type="GO" id="GO:1905278">
    <property type="term" value="P:positive regulation of epithelial tube formation"/>
    <property type="evidence" value="ECO:0007669"/>
    <property type="project" value="Ensembl"/>
</dbReference>
<keyword evidence="3" id="KW-0272">Extracellular matrix</keyword>
<dbReference type="GeneTree" id="ENSGT01030000234633"/>
<keyword evidence="2" id="KW-0964">Secreted</keyword>
<keyword evidence="17" id="KW-1185">Reference proteome</keyword>
<dbReference type="GO" id="GO:0030948">
    <property type="term" value="P:negative regulation of vascular endothelial growth factor receptor signaling pathway"/>
    <property type="evidence" value="ECO:0007669"/>
    <property type="project" value="Ensembl"/>
</dbReference>
<keyword evidence="6 12" id="KW-0175">Coiled coil</keyword>
<dbReference type="Proteomes" id="UP000694398">
    <property type="component" value="Unassembled WGS sequence"/>
</dbReference>
<evidence type="ECO:0000256" key="13">
    <source>
        <dbReference type="SAM" id="MobiDB-lite"/>
    </source>
</evidence>
<sequence>MGMVYRATLSPHTHSVQGHRNQPAWLAGSVVNGRGERAGQDPRRGAGPGYFLSLLSPCFLFLLRFNLKTTSLAGLESLAACACPAADMILALLLGLGGPLGWGLLGAGAQAPGSTFSYPHIPRPPGPLGTEAEDGTRGPSGSNWCLYQMSRMVTFVAACKKERFLVHSQQPCPPGAPDCPRDRVMYRMIHKPMYRLQQRVLTAPAWRCCRGFQGPNCELHDPVVSATPAEPGDSLPQPWDKPASFGLVHPAAELREAEGSLARDLQNDIHQVADGLPGPWATSATGDLTVGAMEETEMESDFPDRALEQVPPLHVDAFLQEHISPIWRSVNESLRSLSQAVWNLSLDLEANRQALQRVQASSVASPDLQELGAKFEAKVQEHSRHMDQLRQDLEGHLEAQHRSLHRALAEVQAEMNAKFKRLLKAQEPLGTNGSQVGAAARPEPESLQARLGQLQRNLSELHTACSYKEEELQEAFGDVRATLVQHTHEIKELYSESDETFDQISNVERLVEELQVNHTGLRELRVDLMEKSLIMEEIKEELERRLQELNVTLQQLQSSHARYLKDCSCPKLSSDPDAARAQEEKPGPLDSQDDSSLWALRATVETALSTMDVLEAKHERAWAERARLRGRVQALDSEVRALRVAVEDTQRDARQLHSSFAALLQDGLRHEAALASLFGEEALEELSEGAPGPLPLRYGQVLEALRDAARGLQEQALGWHALDARVAALERAPGPEETTPGCEASCVAKFNGSLQGLQGALSATQRDLERQRRLFHALFGNFRGLLATNVSLDLGKLQAMLDRKGKKQQKEPAAQRRDKERELEQRAPGAGTWRPGSPVAFYASLSDGTGTAAPQTVKFNTTSVNLGNSYFPEHGYFRAPERGIYLFAVSVEFGPGPGTGQLVIGGHHQTPVCTTEQRAGGTATTFAMAELQQGERVWFELTQGTVAKRSPAGTAFGGFLMFTT</sequence>
<dbReference type="SUPFAM" id="SSF49842">
    <property type="entry name" value="TNF-like"/>
    <property type="match status" value="1"/>
</dbReference>
<organism evidence="16 17">
    <name type="scientific">Chinchilla lanigera</name>
    <name type="common">Long-tailed chinchilla</name>
    <name type="synonym">Chinchilla villidera</name>
    <dbReference type="NCBI Taxonomy" id="34839"/>
    <lineage>
        <taxon>Eukaryota</taxon>
        <taxon>Metazoa</taxon>
        <taxon>Chordata</taxon>
        <taxon>Craniata</taxon>
        <taxon>Vertebrata</taxon>
        <taxon>Euteleostomi</taxon>
        <taxon>Mammalia</taxon>
        <taxon>Eutheria</taxon>
        <taxon>Euarchontoglires</taxon>
        <taxon>Glires</taxon>
        <taxon>Rodentia</taxon>
        <taxon>Hystricomorpha</taxon>
        <taxon>Chinchillidae</taxon>
        <taxon>Chinchilla</taxon>
    </lineage>
</organism>
<evidence type="ECO:0000256" key="7">
    <source>
        <dbReference type="ARBA" id="ARBA00023157"/>
    </source>
</evidence>
<feature type="region of interest" description="Disordered" evidence="13">
    <location>
        <begin position="573"/>
        <end position="595"/>
    </location>
</feature>
<dbReference type="PANTHER" id="PTHR15427">
    <property type="entry name" value="EMILIN ELASTIN MICROFIBRIL INTERFACE-LOCATED PROTEIN ELASTIN MICROFIBRIL INTERFACER"/>
    <property type="match status" value="1"/>
</dbReference>
<dbReference type="InterPro" id="IPR011489">
    <property type="entry name" value="EMI_domain"/>
</dbReference>
<dbReference type="Gene3D" id="2.60.120.40">
    <property type="match status" value="1"/>
</dbReference>
<reference evidence="16" key="2">
    <citation type="submission" date="2025-09" db="UniProtKB">
        <authorList>
            <consortium name="Ensembl"/>
        </authorList>
    </citation>
    <scope>IDENTIFICATION</scope>
</reference>
<gene>
    <name evidence="16" type="primary">MMRN2</name>
</gene>
<dbReference type="CTD" id="79812"/>
<keyword evidence="7" id="KW-1015">Disulfide bond</keyword>
<evidence type="ECO:0000313" key="16">
    <source>
        <dbReference type="Ensembl" id="ENSCLAP00000001147.1"/>
    </source>
</evidence>
<evidence type="ECO:0000256" key="6">
    <source>
        <dbReference type="ARBA" id="ARBA00023054"/>
    </source>
</evidence>
<comment type="function">
    <text evidence="9">Extracellular matrix protein that plays significant roles in the vascular system and is required for the maintenance and stability of blood vessel. Affects several essential steps in angiogenesis including endothelial cell proliferation, migration, and tube formation. Positively regulates angiogenesis by acting as a ligand for CD93 receptor.</text>
</comment>
<evidence type="ECO:0000256" key="4">
    <source>
        <dbReference type="ARBA" id="ARBA00022657"/>
    </source>
</evidence>
<dbReference type="PROSITE" id="PS50871">
    <property type="entry name" value="C1Q"/>
    <property type="match status" value="1"/>
</dbReference>
<dbReference type="InterPro" id="IPR001073">
    <property type="entry name" value="C1q_dom"/>
</dbReference>
<feature type="domain" description="C1q" evidence="14">
    <location>
        <begin position="834"/>
        <end position="964"/>
    </location>
</feature>
<evidence type="ECO:0000259" key="14">
    <source>
        <dbReference type="PROSITE" id="PS50871"/>
    </source>
</evidence>
<protein>
    <recommendedName>
        <fullName evidence="11">Multimerin-2</fullName>
    </recommendedName>
</protein>
<evidence type="ECO:0000256" key="9">
    <source>
        <dbReference type="ARBA" id="ARBA00054312"/>
    </source>
</evidence>
<evidence type="ECO:0000313" key="17">
    <source>
        <dbReference type="Proteomes" id="UP000694398"/>
    </source>
</evidence>
<reference evidence="16" key="1">
    <citation type="submission" date="2025-08" db="UniProtKB">
        <authorList>
            <consortium name="Ensembl"/>
        </authorList>
    </citation>
    <scope>IDENTIFICATION</scope>
</reference>
<evidence type="ECO:0000256" key="10">
    <source>
        <dbReference type="ARBA" id="ARBA00061904"/>
    </source>
</evidence>
<dbReference type="SMART" id="SM00110">
    <property type="entry name" value="C1Q"/>
    <property type="match status" value="1"/>
</dbReference>
<evidence type="ECO:0000256" key="2">
    <source>
        <dbReference type="ARBA" id="ARBA00022525"/>
    </source>
</evidence>
<dbReference type="Pfam" id="PF00386">
    <property type="entry name" value="C1q"/>
    <property type="match status" value="1"/>
</dbReference>
<dbReference type="AlphaFoldDB" id="A0A8C2UHT7"/>
<dbReference type="GO" id="GO:1903588">
    <property type="term" value="P:negative regulation of blood vessel endothelial cell proliferation involved in sprouting angiogenesis"/>
    <property type="evidence" value="ECO:0007669"/>
    <property type="project" value="Ensembl"/>
</dbReference>
<dbReference type="PANTHER" id="PTHR15427:SF6">
    <property type="entry name" value="MULTIMERIN-2"/>
    <property type="match status" value="1"/>
</dbReference>
<name>A0A8C2UHT7_CHILA</name>
<evidence type="ECO:0000256" key="12">
    <source>
        <dbReference type="SAM" id="Coils"/>
    </source>
</evidence>
<keyword evidence="4" id="KW-0037">Angiogenesis</keyword>
<evidence type="ECO:0000256" key="3">
    <source>
        <dbReference type="ARBA" id="ARBA00022530"/>
    </source>
</evidence>
<comment type="subunit">
    <text evidence="10">Heteromer of p110, p125, p140 and p200 subunits; disulfide-linked. Interacts with VEGFA. Interacts with CD93; this interaction promotes angiogenesis. Interacts with CD248.</text>
</comment>
<dbReference type="FunFam" id="2.60.120.40:FF:000028">
    <property type="entry name" value="Multimerin 2"/>
    <property type="match status" value="1"/>
</dbReference>
<dbReference type="GO" id="GO:0002042">
    <property type="term" value="P:cell migration involved in sprouting angiogenesis"/>
    <property type="evidence" value="ECO:0007669"/>
    <property type="project" value="Ensembl"/>
</dbReference>
<feature type="compositionally biased region" description="Basic and acidic residues" evidence="13">
    <location>
        <begin position="808"/>
        <end position="825"/>
    </location>
</feature>
<dbReference type="PRINTS" id="PR00007">
    <property type="entry name" value="COMPLEMNTC1Q"/>
</dbReference>
<dbReference type="InterPro" id="IPR050392">
    <property type="entry name" value="Collagen/C1q_domain"/>
</dbReference>
<dbReference type="Pfam" id="PF07546">
    <property type="entry name" value="EMI"/>
    <property type="match status" value="1"/>
</dbReference>
<dbReference type="Ensembl" id="ENSCLAT00000001188.1">
    <property type="protein sequence ID" value="ENSCLAP00000001147.1"/>
    <property type="gene ID" value="ENSCLAG00000000878.1"/>
</dbReference>
<evidence type="ECO:0000259" key="15">
    <source>
        <dbReference type="PROSITE" id="PS51041"/>
    </source>
</evidence>
<dbReference type="GO" id="GO:1900426">
    <property type="term" value="P:positive regulation of defense response to bacterium"/>
    <property type="evidence" value="ECO:0007669"/>
    <property type="project" value="Ensembl"/>
</dbReference>
<evidence type="ECO:0000256" key="5">
    <source>
        <dbReference type="ARBA" id="ARBA00022729"/>
    </source>
</evidence>
<feature type="compositionally biased region" description="Basic and acidic residues" evidence="13">
    <location>
        <begin position="577"/>
        <end position="587"/>
    </location>
</feature>
<keyword evidence="8" id="KW-0325">Glycoprotein</keyword>
<dbReference type="GO" id="GO:0048018">
    <property type="term" value="F:receptor ligand activity"/>
    <property type="evidence" value="ECO:0007669"/>
    <property type="project" value="Ensembl"/>
</dbReference>
<proteinExistence type="predicted"/>
<dbReference type="InterPro" id="IPR008983">
    <property type="entry name" value="Tumour_necrosis_fac-like_dom"/>
</dbReference>
<evidence type="ECO:0000256" key="11">
    <source>
        <dbReference type="ARBA" id="ARBA00071924"/>
    </source>
</evidence>
<dbReference type="GO" id="GO:0005604">
    <property type="term" value="C:basement membrane"/>
    <property type="evidence" value="ECO:0007669"/>
    <property type="project" value="Ensembl"/>
</dbReference>
<accession>A0A8C2UHT7</accession>
<evidence type="ECO:0000256" key="1">
    <source>
        <dbReference type="ARBA" id="ARBA00004498"/>
    </source>
</evidence>
<dbReference type="PROSITE" id="PS51041">
    <property type="entry name" value="EMI"/>
    <property type="match status" value="1"/>
</dbReference>
<dbReference type="RefSeq" id="XP_013361780.1">
    <property type="nucleotide sequence ID" value="XM_013506326.1"/>
</dbReference>
<dbReference type="GeneID" id="102022109"/>
<feature type="domain" description="EMI" evidence="15">
    <location>
        <begin position="141"/>
        <end position="219"/>
    </location>
</feature>
<dbReference type="GO" id="GO:0005615">
    <property type="term" value="C:extracellular space"/>
    <property type="evidence" value="ECO:0007669"/>
    <property type="project" value="Ensembl"/>
</dbReference>
<keyword evidence="5" id="KW-0732">Signal</keyword>
<feature type="coiled-coil region" evidence="12">
    <location>
        <begin position="504"/>
        <end position="566"/>
    </location>
</feature>
<feature type="region of interest" description="Disordered" evidence="13">
    <location>
        <begin position="802"/>
        <end position="835"/>
    </location>
</feature>